<gene>
    <name evidence="2" type="ORF">EGYM00392_LOCUS34483</name>
</gene>
<dbReference type="InterPro" id="IPR029071">
    <property type="entry name" value="Ubiquitin-like_domsf"/>
</dbReference>
<dbReference type="Gene3D" id="3.30.710.10">
    <property type="entry name" value="Potassium Channel Kv1.1, Chain A"/>
    <property type="match status" value="1"/>
</dbReference>
<dbReference type="EMBL" id="HBGA01092080">
    <property type="protein sequence ID" value="CAD9023361.1"/>
    <property type="molecule type" value="Transcribed_RNA"/>
</dbReference>
<dbReference type="AlphaFoldDB" id="A0A7S1IV32"/>
<dbReference type="Pfam" id="PF11976">
    <property type="entry name" value="Rad60-SLD"/>
    <property type="match status" value="2"/>
</dbReference>
<evidence type="ECO:0000259" key="1">
    <source>
        <dbReference type="PROSITE" id="PS50053"/>
    </source>
</evidence>
<dbReference type="InterPro" id="IPR011333">
    <property type="entry name" value="SKP1/BTB/POZ_sf"/>
</dbReference>
<organism evidence="2">
    <name type="scientific">Eutreptiella gymnastica</name>
    <dbReference type="NCBI Taxonomy" id="73025"/>
    <lineage>
        <taxon>Eukaryota</taxon>
        <taxon>Discoba</taxon>
        <taxon>Euglenozoa</taxon>
        <taxon>Euglenida</taxon>
        <taxon>Spirocuta</taxon>
        <taxon>Euglenophyceae</taxon>
        <taxon>Eutreptiales</taxon>
        <taxon>Eutreptiaceae</taxon>
        <taxon>Eutreptiella</taxon>
    </lineage>
</organism>
<dbReference type="CDD" id="cd18316">
    <property type="entry name" value="BTB_POZ_KCTD-like"/>
    <property type="match status" value="1"/>
</dbReference>
<evidence type="ECO:0000313" key="2">
    <source>
        <dbReference type="EMBL" id="CAD9023361.1"/>
    </source>
</evidence>
<dbReference type="SUPFAM" id="SSF54695">
    <property type="entry name" value="POZ domain"/>
    <property type="match status" value="1"/>
</dbReference>
<protein>
    <recommendedName>
        <fullName evidence="1">Ubiquitin-like domain-containing protein</fullName>
    </recommendedName>
</protein>
<accession>A0A7S1IV32</accession>
<reference evidence="2" key="1">
    <citation type="submission" date="2021-01" db="EMBL/GenBank/DDBJ databases">
        <authorList>
            <person name="Corre E."/>
            <person name="Pelletier E."/>
            <person name="Niang G."/>
            <person name="Scheremetjew M."/>
            <person name="Finn R."/>
            <person name="Kale V."/>
            <person name="Holt S."/>
            <person name="Cochrane G."/>
            <person name="Meng A."/>
            <person name="Brown T."/>
            <person name="Cohen L."/>
        </authorList>
    </citation>
    <scope>NUCLEOTIDE SEQUENCE</scope>
    <source>
        <strain evidence="2">NIES-381</strain>
    </source>
</reference>
<dbReference type="GO" id="GO:0051260">
    <property type="term" value="P:protein homooligomerization"/>
    <property type="evidence" value="ECO:0007669"/>
    <property type="project" value="InterPro"/>
</dbReference>
<dbReference type="InterPro" id="IPR000626">
    <property type="entry name" value="Ubiquitin-like_dom"/>
</dbReference>
<feature type="domain" description="Ubiquitin-like" evidence="1">
    <location>
        <begin position="157"/>
        <end position="226"/>
    </location>
</feature>
<proteinExistence type="predicted"/>
<dbReference type="PANTHER" id="PTHR10562">
    <property type="entry name" value="SMALL UBIQUITIN-RELATED MODIFIER"/>
    <property type="match status" value="1"/>
</dbReference>
<sequence length="309" mass="35099">MSELRVHGPRATHALAPPAEWPGLRLINTLARLDGQVHALAETLSRRRTAFREALSEVAALNEAQLEVYRLDVGGRAFHTRVEVLQRKEGPLSMMASEVFATDVDEDGYAFLDRDPAWFPLVLHSLRAGVALLPEDAEGRQAVFREARYYNLDLDVISLVVISPEGDELRCGFKVSIPLSKLMDEYCSQKGLKRTRVRFRFDGRLLRYDNTLTAADYGMEDDDRIHAFCACPNEVISLVVISPGGDELWFKIKLKTPLRKLMRAFCNKKGLESTAVQFYFNGRFLHYDQNLTAEDYEMGYDDVIRAIHV</sequence>
<name>A0A7S1IV32_9EUGL</name>
<dbReference type="InterPro" id="IPR022617">
    <property type="entry name" value="Rad60/SUMO-like_dom"/>
</dbReference>
<dbReference type="PROSITE" id="PS50053">
    <property type="entry name" value="UBIQUITIN_2"/>
    <property type="match status" value="1"/>
</dbReference>
<dbReference type="SUPFAM" id="SSF54236">
    <property type="entry name" value="Ubiquitin-like"/>
    <property type="match status" value="2"/>
</dbReference>
<dbReference type="Gene3D" id="3.10.20.90">
    <property type="entry name" value="Phosphatidylinositol 3-kinase Catalytic Subunit, Chain A, domain 1"/>
    <property type="match status" value="2"/>
</dbReference>